<evidence type="ECO:0000256" key="3">
    <source>
        <dbReference type="ARBA" id="ARBA00022525"/>
    </source>
</evidence>
<reference evidence="6" key="2">
    <citation type="journal article" date="2017" name="J. Med. Entomol.">
        <title>Transcriptome Analysis of the Triatoma infestans (Hemiptera: Reduviidae) Integument.</title>
        <authorList>
            <person name="Calderon-Fernandez G.M."/>
            <person name="Moriconi D.E."/>
            <person name="Dulbecco A.B."/>
            <person name="Juarez M.P."/>
        </authorList>
    </citation>
    <scope>NUCLEOTIDE SEQUENCE</scope>
    <source>
        <strain evidence="6">Int1</strain>
        <tissue evidence="6">Integument</tissue>
    </source>
</reference>
<dbReference type="GO" id="GO:0005615">
    <property type="term" value="C:extracellular space"/>
    <property type="evidence" value="ECO:0007669"/>
    <property type="project" value="TreeGrafter"/>
</dbReference>
<feature type="non-terminal residue" evidence="6">
    <location>
        <position position="1"/>
    </location>
</feature>
<evidence type="ECO:0000256" key="2">
    <source>
        <dbReference type="ARBA" id="ARBA00010701"/>
    </source>
</evidence>
<comment type="similarity">
    <text evidence="2 4">Belongs to the AB hydrolase superfamily. Lipase family.</text>
</comment>
<protein>
    <submittedName>
        <fullName evidence="6">Inactive pancreatic lipase-related protein 1-like protein</fullName>
    </submittedName>
</protein>
<reference evidence="6" key="1">
    <citation type="submission" date="2016-04" db="EMBL/GenBank/DDBJ databases">
        <authorList>
            <person name="Calderon-Fernandez G.M.Sr."/>
        </authorList>
    </citation>
    <scope>NUCLEOTIDE SEQUENCE</scope>
    <source>
        <strain evidence="6">Int1</strain>
        <tissue evidence="6">Integument</tissue>
    </source>
</reference>
<proteinExistence type="inferred from homology"/>
<dbReference type="EMBL" id="GEMB01005844">
    <property type="protein sequence ID" value="JAR97479.1"/>
    <property type="molecule type" value="Transcribed_RNA"/>
</dbReference>
<sequence>ESPFGDMKYCFAPSLVCPNKDVKFYLFTSKTRTQYELSFSEQTTEQILDAPFLVDKPLKILLPGAQGTLTSDANPLLLIPAYLNSSELNLLFVDYSKYSDVTFCPLIYTTHLAECIAKVLLNIYKYFQMFKPENTHIVGGSMGSLVSSHVGSHFNGSIYRITALDPSE</sequence>
<evidence type="ECO:0000256" key="1">
    <source>
        <dbReference type="ARBA" id="ARBA00004613"/>
    </source>
</evidence>
<dbReference type="InterPro" id="IPR029058">
    <property type="entry name" value="AB_hydrolase_fold"/>
</dbReference>
<evidence type="ECO:0000256" key="4">
    <source>
        <dbReference type="RuleBase" id="RU004262"/>
    </source>
</evidence>
<dbReference type="Gene3D" id="3.40.50.1820">
    <property type="entry name" value="alpha/beta hydrolase"/>
    <property type="match status" value="1"/>
</dbReference>
<feature type="domain" description="Lipase" evidence="5">
    <location>
        <begin position="19"/>
        <end position="168"/>
    </location>
</feature>
<dbReference type="SUPFAM" id="SSF53474">
    <property type="entry name" value="alpha/beta-Hydrolases"/>
    <property type="match status" value="1"/>
</dbReference>
<evidence type="ECO:0000313" key="6">
    <source>
        <dbReference type="EMBL" id="JAR97479.1"/>
    </source>
</evidence>
<feature type="non-terminal residue" evidence="6">
    <location>
        <position position="168"/>
    </location>
</feature>
<dbReference type="InterPro" id="IPR013818">
    <property type="entry name" value="Lipase"/>
</dbReference>
<comment type="subcellular location">
    <subcellularLocation>
        <location evidence="1">Secreted</location>
    </subcellularLocation>
</comment>
<name>A0A170WD86_TRIIF</name>
<evidence type="ECO:0000259" key="5">
    <source>
        <dbReference type="Pfam" id="PF00151"/>
    </source>
</evidence>
<organism evidence="6">
    <name type="scientific">Triatoma infestans</name>
    <name type="common">Assassin bug</name>
    <dbReference type="NCBI Taxonomy" id="30076"/>
    <lineage>
        <taxon>Eukaryota</taxon>
        <taxon>Metazoa</taxon>
        <taxon>Ecdysozoa</taxon>
        <taxon>Arthropoda</taxon>
        <taxon>Hexapoda</taxon>
        <taxon>Insecta</taxon>
        <taxon>Pterygota</taxon>
        <taxon>Neoptera</taxon>
        <taxon>Paraneoptera</taxon>
        <taxon>Hemiptera</taxon>
        <taxon>Heteroptera</taxon>
        <taxon>Panheteroptera</taxon>
        <taxon>Cimicomorpha</taxon>
        <taxon>Reduviidae</taxon>
        <taxon>Triatominae</taxon>
        <taxon>Triatoma</taxon>
    </lineage>
</organism>
<accession>A0A170WD86</accession>
<dbReference type="GO" id="GO:0016298">
    <property type="term" value="F:lipase activity"/>
    <property type="evidence" value="ECO:0007669"/>
    <property type="project" value="InterPro"/>
</dbReference>
<dbReference type="PANTHER" id="PTHR11610">
    <property type="entry name" value="LIPASE"/>
    <property type="match status" value="1"/>
</dbReference>
<keyword evidence="3" id="KW-0964">Secreted</keyword>
<dbReference type="AlphaFoldDB" id="A0A170WD86"/>
<dbReference type="GO" id="GO:0016042">
    <property type="term" value="P:lipid catabolic process"/>
    <property type="evidence" value="ECO:0007669"/>
    <property type="project" value="TreeGrafter"/>
</dbReference>
<dbReference type="Pfam" id="PF00151">
    <property type="entry name" value="Lipase"/>
    <property type="match status" value="1"/>
</dbReference>
<dbReference type="InterPro" id="IPR000734">
    <property type="entry name" value="TAG_lipase"/>
</dbReference>